<dbReference type="GeneID" id="113394315"/>
<feature type="domain" description="Tectonic-1-3" evidence="1">
    <location>
        <begin position="131"/>
        <end position="281"/>
    </location>
</feature>
<dbReference type="Proteomes" id="UP001652626">
    <property type="component" value="Chromosome 4"/>
</dbReference>
<accession>A0A8B8HS95</accession>
<keyword evidence="2" id="KW-1185">Reference proteome</keyword>
<dbReference type="PANTHER" id="PTHR14611:SF2">
    <property type="entry name" value="TECTONIC"/>
    <property type="match status" value="1"/>
</dbReference>
<gene>
    <name evidence="3" type="primary">LOC113394315</name>
</gene>
<dbReference type="InterPro" id="IPR040354">
    <property type="entry name" value="TCTN1-3"/>
</dbReference>
<reference evidence="3" key="1">
    <citation type="submission" date="2025-08" db="UniProtKB">
        <authorList>
            <consortium name="RefSeq"/>
        </authorList>
    </citation>
    <scope>IDENTIFICATION</scope>
    <source>
        <tissue evidence="3">Whole body</tissue>
    </source>
</reference>
<sequence length="536" mass="61340">MDFINERIQTGDTFIDHKKTVARNLSFVLKNIKEKPHALYYQDESQRLHKNINGTEQKKYSNSSIQISTFTTSTDFTSTFFDLLYDENVSMADTTLAPETSFNESESDNVTDITFFDIKTTPKPTETPKKNVNANNCASLPITVSNSYCSGKKPIKFLTNEYIKCYVKIKDLHFLYALQLSTESNVISPTEMTTNSTVLNCSTFHCINWTVLVCNDNDCITFNKSLHEPSCSESHCDNIGVKVEYIIYCNDSVITRAILKLYIKQVSMDIGFISQEVKVNFYMGNDSIDNIVTYSGNPGYLKKLPIIVSYCESNHTKHFYNRTHGKSYNLLLPYNQNGKCIITNITHNIVNFGVNTRLKCRIKLTKLNAIYKTDGCLKIQTEILDLLRLNHDIFISPYGNPNNLSDSKWVRLERFNKSNIYGEYSSKKFQLQCYNLMTRFAYIFTYADIGVSKEEIKILRAIVKGTTKNITFNVNDLSTVITVDTNFLDANTRSYVGASSSFDLSKNLFFPFHNGSSEFKRHTLFLYLCTILFLSK</sequence>
<evidence type="ECO:0000313" key="3">
    <source>
        <dbReference type="RefSeq" id="XP_026487362.2"/>
    </source>
</evidence>
<dbReference type="RefSeq" id="XP_026487362.2">
    <property type="nucleotide sequence ID" value="XM_026631577.2"/>
</dbReference>
<dbReference type="Pfam" id="PF07773">
    <property type="entry name" value="TCTN_DUF1619"/>
    <property type="match status" value="2"/>
</dbReference>
<dbReference type="AlphaFoldDB" id="A0A8B8HS95"/>
<organism evidence="2 3">
    <name type="scientific">Vanessa tameamea</name>
    <name type="common">Kamehameha butterfly</name>
    <dbReference type="NCBI Taxonomy" id="334116"/>
    <lineage>
        <taxon>Eukaryota</taxon>
        <taxon>Metazoa</taxon>
        <taxon>Ecdysozoa</taxon>
        <taxon>Arthropoda</taxon>
        <taxon>Hexapoda</taxon>
        <taxon>Insecta</taxon>
        <taxon>Pterygota</taxon>
        <taxon>Neoptera</taxon>
        <taxon>Endopterygota</taxon>
        <taxon>Lepidoptera</taxon>
        <taxon>Glossata</taxon>
        <taxon>Ditrysia</taxon>
        <taxon>Papilionoidea</taxon>
        <taxon>Nymphalidae</taxon>
        <taxon>Nymphalinae</taxon>
        <taxon>Vanessa</taxon>
    </lineage>
</organism>
<evidence type="ECO:0000259" key="1">
    <source>
        <dbReference type="Pfam" id="PF07773"/>
    </source>
</evidence>
<protein>
    <submittedName>
        <fullName evidence="3">Uncharacterized protein LOC113394315</fullName>
    </submittedName>
</protein>
<name>A0A8B8HS95_VANTA</name>
<dbReference type="InterPro" id="IPR011677">
    <property type="entry name" value="TCTN1-3_dom"/>
</dbReference>
<dbReference type="PANTHER" id="PTHR14611">
    <property type="entry name" value="TECTONIC FAMILY MEMBER"/>
    <property type="match status" value="1"/>
</dbReference>
<proteinExistence type="predicted"/>
<evidence type="ECO:0000313" key="2">
    <source>
        <dbReference type="Proteomes" id="UP001652626"/>
    </source>
</evidence>
<feature type="domain" description="Tectonic-1-3" evidence="1">
    <location>
        <begin position="335"/>
        <end position="488"/>
    </location>
</feature>